<dbReference type="InterPro" id="IPR036390">
    <property type="entry name" value="WH_DNA-bd_sf"/>
</dbReference>
<dbReference type="InterPro" id="IPR000485">
    <property type="entry name" value="AsnC-type_HTH_dom"/>
</dbReference>
<accession>A0A419I547</accession>
<organism evidence="5 6">
    <name type="scientific">Amycolatopsis panacis</name>
    <dbReference type="NCBI Taxonomy" id="2340917"/>
    <lineage>
        <taxon>Bacteria</taxon>
        <taxon>Bacillati</taxon>
        <taxon>Actinomycetota</taxon>
        <taxon>Actinomycetes</taxon>
        <taxon>Pseudonocardiales</taxon>
        <taxon>Pseudonocardiaceae</taxon>
        <taxon>Amycolatopsis</taxon>
    </lineage>
</organism>
<name>A0A419I547_9PSEU</name>
<evidence type="ECO:0000256" key="1">
    <source>
        <dbReference type="ARBA" id="ARBA00023015"/>
    </source>
</evidence>
<dbReference type="PANTHER" id="PTHR30154">
    <property type="entry name" value="LEUCINE-RESPONSIVE REGULATORY PROTEIN"/>
    <property type="match status" value="1"/>
</dbReference>
<evidence type="ECO:0000313" key="6">
    <source>
        <dbReference type="Proteomes" id="UP000285112"/>
    </source>
</evidence>
<dbReference type="InterPro" id="IPR036388">
    <property type="entry name" value="WH-like_DNA-bd_sf"/>
</dbReference>
<dbReference type="GO" id="GO:0043565">
    <property type="term" value="F:sequence-specific DNA binding"/>
    <property type="evidence" value="ECO:0007669"/>
    <property type="project" value="InterPro"/>
</dbReference>
<keyword evidence="2" id="KW-0238">DNA-binding</keyword>
<keyword evidence="6" id="KW-1185">Reference proteome</keyword>
<dbReference type="PANTHER" id="PTHR30154:SF34">
    <property type="entry name" value="TRANSCRIPTIONAL REGULATOR AZLB"/>
    <property type="match status" value="1"/>
</dbReference>
<proteinExistence type="predicted"/>
<reference evidence="5 6" key="1">
    <citation type="submission" date="2018-09" db="EMBL/GenBank/DDBJ databases">
        <title>YIM PH 21725 draft genome.</title>
        <authorList>
            <person name="Miao C."/>
        </authorList>
    </citation>
    <scope>NUCLEOTIDE SEQUENCE [LARGE SCALE GENOMIC DNA]</scope>
    <source>
        <strain evidence="6">YIM PH21725</strain>
    </source>
</reference>
<dbReference type="PRINTS" id="PR00033">
    <property type="entry name" value="HTHASNC"/>
</dbReference>
<evidence type="ECO:0000256" key="3">
    <source>
        <dbReference type="ARBA" id="ARBA00023163"/>
    </source>
</evidence>
<gene>
    <name evidence="5" type="ORF">D5S19_12750</name>
</gene>
<evidence type="ECO:0000313" key="5">
    <source>
        <dbReference type="EMBL" id="RJQ85781.1"/>
    </source>
</evidence>
<dbReference type="SMART" id="SM00344">
    <property type="entry name" value="HTH_ASNC"/>
    <property type="match status" value="1"/>
</dbReference>
<feature type="domain" description="HTH asnC-type" evidence="4">
    <location>
        <begin position="15"/>
        <end position="83"/>
    </location>
</feature>
<dbReference type="SUPFAM" id="SSF54909">
    <property type="entry name" value="Dimeric alpha+beta barrel"/>
    <property type="match status" value="1"/>
</dbReference>
<sequence>MGNVTAEEPRVPRALDNTDRRLIALLQDDGRASFTTLAKSVGLSEGAVRQRVQRLMRDDMVRIVAVTAPERLDRTRQAMVGITIDGDPRETARQLAKIPHVHQVALCSGRFDLLAELLCRDDDHLLAVLADEIRTVPGVASTELFVYLGLAKQDFVRGKLMV</sequence>
<protein>
    <submittedName>
        <fullName evidence="5">Lrp/AsnC family transcriptional regulator</fullName>
    </submittedName>
</protein>
<dbReference type="Proteomes" id="UP000285112">
    <property type="component" value="Unassembled WGS sequence"/>
</dbReference>
<dbReference type="AlphaFoldDB" id="A0A419I547"/>
<evidence type="ECO:0000256" key="2">
    <source>
        <dbReference type="ARBA" id="ARBA00023125"/>
    </source>
</evidence>
<dbReference type="GO" id="GO:0005829">
    <property type="term" value="C:cytosol"/>
    <property type="evidence" value="ECO:0007669"/>
    <property type="project" value="TreeGrafter"/>
</dbReference>
<dbReference type="PROSITE" id="PS50956">
    <property type="entry name" value="HTH_ASNC_2"/>
    <property type="match status" value="1"/>
</dbReference>
<dbReference type="SUPFAM" id="SSF46785">
    <property type="entry name" value="Winged helix' DNA-binding domain"/>
    <property type="match status" value="1"/>
</dbReference>
<comment type="caution">
    <text evidence="5">The sequence shown here is derived from an EMBL/GenBank/DDBJ whole genome shotgun (WGS) entry which is preliminary data.</text>
</comment>
<dbReference type="RefSeq" id="WP_120023569.1">
    <property type="nucleotide sequence ID" value="NZ_QZFV01000076.1"/>
</dbReference>
<keyword evidence="3" id="KW-0804">Transcription</keyword>
<dbReference type="InterPro" id="IPR019888">
    <property type="entry name" value="Tscrpt_reg_AsnC-like"/>
</dbReference>
<dbReference type="GO" id="GO:0043200">
    <property type="term" value="P:response to amino acid"/>
    <property type="evidence" value="ECO:0007669"/>
    <property type="project" value="TreeGrafter"/>
</dbReference>
<keyword evidence="1" id="KW-0805">Transcription regulation</keyword>
<dbReference type="Pfam" id="PF13404">
    <property type="entry name" value="HTH_AsnC-type"/>
    <property type="match status" value="1"/>
</dbReference>
<dbReference type="Pfam" id="PF01037">
    <property type="entry name" value="AsnC_trans_reg"/>
    <property type="match status" value="1"/>
</dbReference>
<dbReference type="Gene3D" id="1.10.10.10">
    <property type="entry name" value="Winged helix-like DNA-binding domain superfamily/Winged helix DNA-binding domain"/>
    <property type="match status" value="1"/>
</dbReference>
<dbReference type="InterPro" id="IPR011008">
    <property type="entry name" value="Dimeric_a/b-barrel"/>
</dbReference>
<dbReference type="Gene3D" id="3.30.70.920">
    <property type="match status" value="1"/>
</dbReference>
<dbReference type="OrthoDB" id="7501856at2"/>
<evidence type="ECO:0000259" key="4">
    <source>
        <dbReference type="PROSITE" id="PS50956"/>
    </source>
</evidence>
<dbReference type="EMBL" id="QZFV01000076">
    <property type="protein sequence ID" value="RJQ85781.1"/>
    <property type="molecule type" value="Genomic_DNA"/>
</dbReference>
<dbReference type="InterPro" id="IPR019887">
    <property type="entry name" value="Tscrpt_reg_AsnC/Lrp_C"/>
</dbReference>